<dbReference type="EMBL" id="ATBP01000981">
    <property type="protein sequence ID" value="ETR68368.1"/>
    <property type="molecule type" value="Genomic_DNA"/>
</dbReference>
<dbReference type="InterPro" id="IPR014729">
    <property type="entry name" value="Rossmann-like_a/b/a_fold"/>
</dbReference>
<evidence type="ECO:0000256" key="1">
    <source>
        <dbReference type="ARBA" id="ARBA00008791"/>
    </source>
</evidence>
<comment type="caution">
    <text evidence="3">The sequence shown here is derived from an EMBL/GenBank/DDBJ whole genome shotgun (WGS) entry which is preliminary data.</text>
</comment>
<dbReference type="PANTHER" id="PTHR46268">
    <property type="entry name" value="STRESS RESPONSE PROTEIN NHAX"/>
    <property type="match status" value="1"/>
</dbReference>
<evidence type="ECO:0000259" key="2">
    <source>
        <dbReference type="Pfam" id="PF00582"/>
    </source>
</evidence>
<evidence type="ECO:0000313" key="4">
    <source>
        <dbReference type="Proteomes" id="UP000189670"/>
    </source>
</evidence>
<protein>
    <submittedName>
        <fullName evidence="3">UspA domain-containing protein</fullName>
    </submittedName>
</protein>
<sequence>MMFKKILFATSATPAGDHAARVAFELASRFDAHVCIFHVLGVPSRGFSQTVVDVRTGENVVLDDDYKSWVKDEIQTYYENQLKDHQASDVSVNVGFPHREILRYARENKPDLIVLGGSTDENDDSVYKRHIAGTTIQRITKSAPCPVLIVSRPAASFWGGISSIVFGTDFSKSSDVSFQYAYKIASGINDGELHMFHAVDISNIHSSLAMSQDKIEETLRMARNKMRSKYVSRLNGFKNYSIDVWEGLPYVEIVKYAREKQADLIIMSHQAKEVDEDNARLGSNMEQVIMRATCPVISINRHTSGLAE</sequence>
<reference evidence="4" key="1">
    <citation type="submission" date="2012-11" db="EMBL/GenBank/DDBJ databases">
        <authorList>
            <person name="Lucero-Rivera Y.E."/>
            <person name="Tovar-Ramirez D."/>
        </authorList>
    </citation>
    <scope>NUCLEOTIDE SEQUENCE [LARGE SCALE GENOMIC DNA]</scope>
    <source>
        <strain evidence="4">Araruama</strain>
    </source>
</reference>
<evidence type="ECO:0000313" key="3">
    <source>
        <dbReference type="EMBL" id="ETR68368.1"/>
    </source>
</evidence>
<gene>
    <name evidence="3" type="ORF">OMM_04609</name>
</gene>
<name>A0A1V1P0N1_9BACT</name>
<dbReference type="PRINTS" id="PR01438">
    <property type="entry name" value="UNVRSLSTRESS"/>
</dbReference>
<feature type="domain" description="UspA" evidence="2">
    <location>
        <begin position="2"/>
        <end position="150"/>
    </location>
</feature>
<dbReference type="SUPFAM" id="SSF52402">
    <property type="entry name" value="Adenine nucleotide alpha hydrolases-like"/>
    <property type="match status" value="2"/>
</dbReference>
<accession>A0A1V1P0N1</accession>
<dbReference type="AlphaFoldDB" id="A0A1V1P0N1"/>
<comment type="similarity">
    <text evidence="1">Belongs to the universal stress protein A family.</text>
</comment>
<feature type="domain" description="UspA" evidence="2">
    <location>
        <begin position="163"/>
        <end position="297"/>
    </location>
</feature>
<dbReference type="CDD" id="cd00293">
    <property type="entry name" value="USP-like"/>
    <property type="match status" value="2"/>
</dbReference>
<dbReference type="Proteomes" id="UP000189670">
    <property type="component" value="Unassembled WGS sequence"/>
</dbReference>
<dbReference type="Pfam" id="PF00582">
    <property type="entry name" value="Usp"/>
    <property type="match status" value="2"/>
</dbReference>
<dbReference type="InterPro" id="IPR006015">
    <property type="entry name" value="Universal_stress_UspA"/>
</dbReference>
<dbReference type="InterPro" id="IPR006016">
    <property type="entry name" value="UspA"/>
</dbReference>
<organism evidence="3 4">
    <name type="scientific">Candidatus Magnetoglobus multicellularis str. Araruama</name>
    <dbReference type="NCBI Taxonomy" id="890399"/>
    <lineage>
        <taxon>Bacteria</taxon>
        <taxon>Pseudomonadati</taxon>
        <taxon>Thermodesulfobacteriota</taxon>
        <taxon>Desulfobacteria</taxon>
        <taxon>Desulfobacterales</taxon>
        <taxon>Desulfobacteraceae</taxon>
        <taxon>Candidatus Magnetoglobus</taxon>
    </lineage>
</organism>
<proteinExistence type="inferred from homology"/>
<dbReference type="PANTHER" id="PTHR46268:SF6">
    <property type="entry name" value="UNIVERSAL STRESS PROTEIN UP12"/>
    <property type="match status" value="1"/>
</dbReference>
<dbReference type="Gene3D" id="3.40.50.620">
    <property type="entry name" value="HUPs"/>
    <property type="match status" value="2"/>
</dbReference>